<keyword evidence="1" id="KW-1133">Transmembrane helix</keyword>
<comment type="caution">
    <text evidence="2">The sequence shown here is derived from an EMBL/GenBank/DDBJ whole genome shotgun (WGS) entry which is preliminary data.</text>
</comment>
<dbReference type="EMBL" id="SHNP01000001">
    <property type="protein sequence ID" value="MCX2972310.1"/>
    <property type="molecule type" value="Genomic_DNA"/>
</dbReference>
<evidence type="ECO:0000256" key="1">
    <source>
        <dbReference type="SAM" id="Phobius"/>
    </source>
</evidence>
<keyword evidence="1" id="KW-0812">Transmembrane</keyword>
<proteinExistence type="predicted"/>
<dbReference type="Proteomes" id="UP001143307">
    <property type="component" value="Unassembled WGS sequence"/>
</dbReference>
<name>A0ABT3SQQ8_9GAMM</name>
<keyword evidence="3" id="KW-1185">Reference proteome</keyword>
<accession>A0ABT3SQQ8</accession>
<organism evidence="2 3">
    <name type="scientific">Candidatus Seongchinamella marina</name>
    <dbReference type="NCBI Taxonomy" id="2518990"/>
    <lineage>
        <taxon>Bacteria</taxon>
        <taxon>Pseudomonadati</taxon>
        <taxon>Pseudomonadota</taxon>
        <taxon>Gammaproteobacteria</taxon>
        <taxon>Cellvibrionales</taxon>
        <taxon>Halieaceae</taxon>
        <taxon>Seongchinamella</taxon>
    </lineage>
</organism>
<gene>
    <name evidence="2" type="ORF">EYC87_01750</name>
</gene>
<keyword evidence="1" id="KW-0472">Membrane</keyword>
<feature type="transmembrane region" description="Helical" evidence="1">
    <location>
        <begin position="21"/>
        <end position="39"/>
    </location>
</feature>
<evidence type="ECO:0000313" key="3">
    <source>
        <dbReference type="Proteomes" id="UP001143307"/>
    </source>
</evidence>
<evidence type="ECO:0000313" key="2">
    <source>
        <dbReference type="EMBL" id="MCX2972310.1"/>
    </source>
</evidence>
<protein>
    <submittedName>
        <fullName evidence="2">Uncharacterized protein</fullName>
    </submittedName>
</protein>
<sequence length="71" mass="7576">MKRVCGFSGVGIIKGIINVKKIIITQSILWAAAIISTAIVAPSEFGWLILAVLATTSIGTLRHEINAIKDE</sequence>
<reference evidence="2" key="1">
    <citation type="submission" date="2019-02" db="EMBL/GenBank/DDBJ databases">
        <authorList>
            <person name="Li S.-H."/>
        </authorList>
    </citation>
    <scope>NUCLEOTIDE SEQUENCE</scope>
    <source>
        <strain evidence="2">IMCC8485</strain>
    </source>
</reference>